<reference evidence="10 11" key="1">
    <citation type="submission" date="2020-04" db="EMBL/GenBank/DDBJ databases">
        <title>Perkinsus chesapeaki whole genome sequence.</title>
        <authorList>
            <person name="Bogema D.R."/>
        </authorList>
    </citation>
    <scope>NUCLEOTIDE SEQUENCE [LARGE SCALE GENOMIC DNA]</scope>
    <source>
        <strain evidence="10">ATCC PRA-425</strain>
    </source>
</reference>
<accession>A0A7J6M6B5</accession>
<evidence type="ECO:0000256" key="3">
    <source>
        <dbReference type="ARBA" id="ARBA00022801"/>
    </source>
</evidence>
<dbReference type="PROSITE" id="PS51892">
    <property type="entry name" value="SUBTILASE"/>
    <property type="match status" value="1"/>
</dbReference>
<comment type="caution">
    <text evidence="10">The sequence shown here is derived from an EMBL/GenBank/DDBJ whole genome shotgun (WGS) entry which is preliminary data.</text>
</comment>
<organism evidence="10 11">
    <name type="scientific">Perkinsus chesapeaki</name>
    <name type="common">Clam parasite</name>
    <name type="synonym">Perkinsus andrewsi</name>
    <dbReference type="NCBI Taxonomy" id="330153"/>
    <lineage>
        <taxon>Eukaryota</taxon>
        <taxon>Sar</taxon>
        <taxon>Alveolata</taxon>
        <taxon>Perkinsozoa</taxon>
        <taxon>Perkinsea</taxon>
        <taxon>Perkinsida</taxon>
        <taxon>Perkinsidae</taxon>
        <taxon>Perkinsus</taxon>
    </lineage>
</organism>
<feature type="domain" description="Peptidase S8/S53" evidence="9">
    <location>
        <begin position="157"/>
        <end position="391"/>
    </location>
</feature>
<dbReference type="Pfam" id="PF00082">
    <property type="entry name" value="Peptidase_S8"/>
    <property type="match status" value="1"/>
</dbReference>
<dbReference type="SUPFAM" id="SSF52743">
    <property type="entry name" value="Subtilisin-like"/>
    <property type="match status" value="1"/>
</dbReference>
<proteinExistence type="inferred from homology"/>
<comment type="catalytic activity">
    <reaction evidence="5">
        <text>Hydrolysis of proteins with broad specificity for peptide bonds, and a preference for a large uncharged residue in P1. Hydrolyzes peptide amides.</text>
        <dbReference type="EC" id="3.4.21.62"/>
    </reaction>
</comment>
<feature type="active site" description="Charge relay system" evidence="7">
    <location>
        <position position="360"/>
    </location>
</feature>
<name>A0A7J6M6B5_PERCH</name>
<gene>
    <name evidence="10" type="ORF">FOL47_003825</name>
</gene>
<dbReference type="AlphaFoldDB" id="A0A7J6M6B5"/>
<keyword evidence="3 7" id="KW-0378">Hydrolase</keyword>
<dbReference type="InterPro" id="IPR015500">
    <property type="entry name" value="Peptidase_S8_subtilisin-rel"/>
</dbReference>
<evidence type="ECO:0000313" key="10">
    <source>
        <dbReference type="EMBL" id="KAF4666966.1"/>
    </source>
</evidence>
<keyword evidence="2 7" id="KW-0645">Protease</keyword>
<dbReference type="GO" id="GO:0004252">
    <property type="term" value="F:serine-type endopeptidase activity"/>
    <property type="evidence" value="ECO:0007669"/>
    <property type="project" value="UniProtKB-UniRule"/>
</dbReference>
<dbReference type="GO" id="GO:0006508">
    <property type="term" value="P:proteolysis"/>
    <property type="evidence" value="ECO:0007669"/>
    <property type="project" value="UniProtKB-KW"/>
</dbReference>
<feature type="active site" description="Charge relay system" evidence="7">
    <location>
        <position position="165"/>
    </location>
</feature>
<evidence type="ECO:0000259" key="9">
    <source>
        <dbReference type="Pfam" id="PF00082"/>
    </source>
</evidence>
<feature type="transmembrane region" description="Helical" evidence="8">
    <location>
        <begin position="12"/>
        <end position="30"/>
    </location>
</feature>
<evidence type="ECO:0000256" key="7">
    <source>
        <dbReference type="PROSITE-ProRule" id="PRU01240"/>
    </source>
</evidence>
<dbReference type="PANTHER" id="PTHR43806:SF11">
    <property type="entry name" value="CEREVISIN-RELATED"/>
    <property type="match status" value="1"/>
</dbReference>
<evidence type="ECO:0000256" key="4">
    <source>
        <dbReference type="ARBA" id="ARBA00022825"/>
    </source>
</evidence>
<keyword evidence="4 7" id="KW-0720">Serine protease</keyword>
<dbReference type="InterPro" id="IPR036852">
    <property type="entry name" value="Peptidase_S8/S53_dom_sf"/>
</dbReference>
<evidence type="ECO:0000256" key="5">
    <source>
        <dbReference type="ARBA" id="ARBA00023529"/>
    </source>
</evidence>
<dbReference type="OrthoDB" id="206201at2759"/>
<dbReference type="InterPro" id="IPR000209">
    <property type="entry name" value="Peptidase_S8/S53_dom"/>
</dbReference>
<evidence type="ECO:0000256" key="2">
    <source>
        <dbReference type="ARBA" id="ARBA00022670"/>
    </source>
</evidence>
<dbReference type="InterPro" id="IPR050131">
    <property type="entry name" value="Peptidase_S8_subtilisin-like"/>
</dbReference>
<keyword evidence="8" id="KW-0472">Membrane</keyword>
<dbReference type="PANTHER" id="PTHR43806">
    <property type="entry name" value="PEPTIDASE S8"/>
    <property type="match status" value="1"/>
</dbReference>
<dbReference type="EC" id="3.4.21.62" evidence="6"/>
<dbReference type="PRINTS" id="PR00723">
    <property type="entry name" value="SUBTILISIN"/>
</dbReference>
<evidence type="ECO:0000256" key="8">
    <source>
        <dbReference type="SAM" id="Phobius"/>
    </source>
</evidence>
<protein>
    <recommendedName>
        <fullName evidence="6">subtilisin</fullName>
        <ecNumber evidence="6">3.4.21.62</ecNumber>
    </recommendedName>
</protein>
<dbReference type="EMBL" id="JAAPAO010000222">
    <property type="protein sequence ID" value="KAF4666966.1"/>
    <property type="molecule type" value="Genomic_DNA"/>
</dbReference>
<feature type="active site" description="Charge relay system" evidence="7">
    <location>
        <position position="210"/>
    </location>
</feature>
<dbReference type="Gene3D" id="3.40.50.200">
    <property type="entry name" value="Peptidase S8/S53 domain"/>
    <property type="match status" value="1"/>
</dbReference>
<evidence type="ECO:0000256" key="1">
    <source>
        <dbReference type="ARBA" id="ARBA00011073"/>
    </source>
</evidence>
<sequence>MREICPSHRQPQLHIISLFVAFHIGASALLSDTIVSIKTNDSEWQDIAELPQKMTHAGFVVDEKIALFLKAVRIETLGYIETQIVKTSPSTVDSDELCGFVANASAKLSLESNCARDINGKRGRSLNVNDPDARYQKHFRRLEMGGVWRLSLPYVKRKVKVAVIDSGIDFYYDRDFSPLKAVFPKKSGGFIEGGWNFLTDTPNLTNDDRHGTHICRILAAKTNNGMAGIASNVSLVVLQTADSVTSGHLGHFLAALNMAIDLQVDVLSMSVAFNMSGAHRRAFSLMWNALHNVPGVPWDQYPCQFGGPLSMCVTVQSNSKKRKVLASGYSWGKIVDLATFGNKIYVGDYKGRSEYRSGTSYATAIVAGIAAILISMDVEPKMVKPLMIYHADPLLPKSPRRINHTIRGGALNPLNTVKGAIHYITSRA</sequence>
<comment type="similarity">
    <text evidence="1 7">Belongs to the peptidase S8 family.</text>
</comment>
<keyword evidence="11" id="KW-1185">Reference proteome</keyword>
<keyword evidence="8" id="KW-1133">Transmembrane helix</keyword>
<evidence type="ECO:0000256" key="6">
    <source>
        <dbReference type="ARBA" id="ARBA00023619"/>
    </source>
</evidence>
<evidence type="ECO:0000313" key="11">
    <source>
        <dbReference type="Proteomes" id="UP000591131"/>
    </source>
</evidence>
<dbReference type="Proteomes" id="UP000591131">
    <property type="component" value="Unassembled WGS sequence"/>
</dbReference>
<keyword evidence="8" id="KW-0812">Transmembrane</keyword>